<dbReference type="GO" id="GO:0061617">
    <property type="term" value="C:MICOS complex"/>
    <property type="evidence" value="ECO:0007669"/>
    <property type="project" value="InterPro"/>
</dbReference>
<sequence length="268" mass="28863">MVGSVLAASEEKKKNPQPLLSIDELPSLYTRPEPELECVEPEAGSLEQSVTSLRKWAEPYTNQCQQTCQMVMEKVEEVYRSVEPAVATSVSTVSAQTSTVHPPPLILCIFSTCFPCSRGVPVPERPSSQPVPQRGGGGLLGAAGAVPGQRIQGEESGVSSRSDGPERLCVLPPANGVPTEGEQGPGAHLGPAGPRRPGESLERAALRQKAAEGRSRRQRRQQLRRKVQSGSMGETRRSGTLRRRWVSSCTPGQALSRSQSCQMLLFVL</sequence>
<dbReference type="GO" id="GO:0042407">
    <property type="term" value="P:cristae formation"/>
    <property type="evidence" value="ECO:0007669"/>
    <property type="project" value="InterPro"/>
</dbReference>
<proteinExistence type="predicted"/>
<name>Q4T3B7_TETNG</name>
<dbReference type="InterPro" id="IPR033182">
    <property type="entry name" value="MIC26/MIC27_animal"/>
</dbReference>
<dbReference type="EMBL" id="CAAE01010102">
    <property type="protein sequence ID" value="CAF92615.1"/>
    <property type="molecule type" value="Genomic_DNA"/>
</dbReference>
<dbReference type="PANTHER" id="PTHR14564">
    <property type="entry name" value="MICOS COMPLEX SUBUNIT MIC26 / MIC27 FAMILY MEMBER"/>
    <property type="match status" value="1"/>
</dbReference>
<feature type="region of interest" description="Disordered" evidence="1">
    <location>
        <begin position="1"/>
        <end position="26"/>
    </location>
</feature>
<comment type="caution">
    <text evidence="2">The sequence shown here is derived from an EMBL/GenBank/DDBJ whole genome shotgun (WGS) entry which is preliminary data.</text>
</comment>
<protein>
    <submittedName>
        <fullName evidence="2">(spotted green pufferfish) hypothetical protein</fullName>
    </submittedName>
</protein>
<gene>
    <name evidence="2" type="ORF">GSTENG00007922001</name>
</gene>
<dbReference type="OrthoDB" id="9421762at2759"/>
<evidence type="ECO:0000256" key="1">
    <source>
        <dbReference type="SAM" id="MobiDB-lite"/>
    </source>
</evidence>
<evidence type="ECO:0000313" key="2">
    <source>
        <dbReference type="EMBL" id="CAF92615.1"/>
    </source>
</evidence>
<organism evidence="2">
    <name type="scientific">Tetraodon nigroviridis</name>
    <name type="common">Spotted green pufferfish</name>
    <name type="synonym">Chelonodon nigroviridis</name>
    <dbReference type="NCBI Taxonomy" id="99883"/>
    <lineage>
        <taxon>Eukaryota</taxon>
        <taxon>Metazoa</taxon>
        <taxon>Chordata</taxon>
        <taxon>Craniata</taxon>
        <taxon>Vertebrata</taxon>
        <taxon>Euteleostomi</taxon>
        <taxon>Actinopterygii</taxon>
        <taxon>Neopterygii</taxon>
        <taxon>Teleostei</taxon>
        <taxon>Neoteleostei</taxon>
        <taxon>Acanthomorphata</taxon>
        <taxon>Eupercaria</taxon>
        <taxon>Tetraodontiformes</taxon>
        <taxon>Tetradontoidea</taxon>
        <taxon>Tetraodontidae</taxon>
        <taxon>Tetraodon</taxon>
    </lineage>
</organism>
<dbReference type="KEGG" id="tng:GSTEN00007922G001"/>
<feature type="compositionally biased region" description="Basic and acidic residues" evidence="1">
    <location>
        <begin position="196"/>
        <end position="215"/>
    </location>
</feature>
<dbReference type="AlphaFoldDB" id="Q4T3B7"/>
<reference evidence="2" key="2">
    <citation type="submission" date="2004-02" db="EMBL/GenBank/DDBJ databases">
        <authorList>
            <consortium name="Genoscope"/>
            <consortium name="Whitehead Institute Centre for Genome Research"/>
        </authorList>
    </citation>
    <scope>NUCLEOTIDE SEQUENCE</scope>
</reference>
<accession>Q4T3B7</accession>
<reference evidence="2" key="1">
    <citation type="journal article" date="2004" name="Nature">
        <title>Genome duplication in the teleost fish Tetraodon nigroviridis reveals the early vertebrate proto-karyotype.</title>
        <authorList>
            <person name="Jaillon O."/>
            <person name="Aury J.-M."/>
            <person name="Brunet F."/>
            <person name="Petit J.-L."/>
            <person name="Stange-Thomann N."/>
            <person name="Mauceli E."/>
            <person name="Bouneau L."/>
            <person name="Fischer C."/>
            <person name="Ozouf-Costaz C."/>
            <person name="Bernot A."/>
            <person name="Nicaud S."/>
            <person name="Jaffe D."/>
            <person name="Fisher S."/>
            <person name="Lutfalla G."/>
            <person name="Dossat C."/>
            <person name="Segurens B."/>
            <person name="Dasilva C."/>
            <person name="Salanoubat M."/>
            <person name="Levy M."/>
            <person name="Boudet N."/>
            <person name="Castellano S."/>
            <person name="Anthouard V."/>
            <person name="Jubin C."/>
            <person name="Castelli V."/>
            <person name="Katinka M."/>
            <person name="Vacherie B."/>
            <person name="Biemont C."/>
            <person name="Skalli Z."/>
            <person name="Cattolico L."/>
            <person name="Poulain J."/>
            <person name="De Berardinis V."/>
            <person name="Cruaud C."/>
            <person name="Duprat S."/>
            <person name="Brottier P."/>
            <person name="Coutanceau J.-P."/>
            <person name="Gouzy J."/>
            <person name="Parra G."/>
            <person name="Lardier G."/>
            <person name="Chapple C."/>
            <person name="McKernan K.J."/>
            <person name="McEwan P."/>
            <person name="Bosak S."/>
            <person name="Kellis M."/>
            <person name="Volff J.-N."/>
            <person name="Guigo R."/>
            <person name="Zody M.C."/>
            <person name="Mesirov J."/>
            <person name="Lindblad-Toh K."/>
            <person name="Birren B."/>
            <person name="Nusbaum C."/>
            <person name="Kahn D."/>
            <person name="Robinson-Rechavi M."/>
            <person name="Laudet V."/>
            <person name="Schachter V."/>
            <person name="Quetier F."/>
            <person name="Saurin W."/>
            <person name="Scarpelli C."/>
            <person name="Wincker P."/>
            <person name="Lander E.S."/>
            <person name="Weissenbach J."/>
            <person name="Roest Crollius H."/>
        </authorList>
    </citation>
    <scope>NUCLEOTIDE SEQUENCE [LARGE SCALE GENOMIC DNA]</scope>
</reference>
<feature type="compositionally biased region" description="Basic residues" evidence="1">
    <location>
        <begin position="216"/>
        <end position="227"/>
    </location>
</feature>
<feature type="region of interest" description="Disordered" evidence="1">
    <location>
        <begin position="121"/>
        <end position="245"/>
    </location>
</feature>